<dbReference type="Pfam" id="PF00013">
    <property type="entry name" value="KH_1"/>
    <property type="match status" value="3"/>
</dbReference>
<protein>
    <recommendedName>
        <fullName evidence="4">K Homology domain-containing protein</fullName>
    </recommendedName>
</protein>
<dbReference type="CDD" id="cd22437">
    <property type="entry name" value="KH-I_BTR1_rpt2"/>
    <property type="match status" value="1"/>
</dbReference>
<dbReference type="Gene3D" id="3.30.1370.10">
    <property type="entry name" value="K Homology domain, type 1"/>
    <property type="match status" value="3"/>
</dbReference>
<feature type="region of interest" description="Disordered" evidence="3">
    <location>
        <begin position="313"/>
        <end position="339"/>
    </location>
</feature>
<keyword evidence="6" id="KW-1185">Reference proteome</keyword>
<dbReference type="GO" id="GO:0003723">
    <property type="term" value="F:RNA binding"/>
    <property type="evidence" value="ECO:0007669"/>
    <property type="project" value="UniProtKB-UniRule"/>
</dbReference>
<evidence type="ECO:0000259" key="4">
    <source>
        <dbReference type="SMART" id="SM00322"/>
    </source>
</evidence>
<dbReference type="InterPro" id="IPR004088">
    <property type="entry name" value="KH_dom_type_1"/>
</dbReference>
<dbReference type="AlphaFoldDB" id="A0AA35ZPW0"/>
<organism evidence="5 6">
    <name type="scientific">Lactuca saligna</name>
    <name type="common">Willowleaf lettuce</name>
    <dbReference type="NCBI Taxonomy" id="75948"/>
    <lineage>
        <taxon>Eukaryota</taxon>
        <taxon>Viridiplantae</taxon>
        <taxon>Streptophyta</taxon>
        <taxon>Embryophyta</taxon>
        <taxon>Tracheophyta</taxon>
        <taxon>Spermatophyta</taxon>
        <taxon>Magnoliopsida</taxon>
        <taxon>eudicotyledons</taxon>
        <taxon>Gunneridae</taxon>
        <taxon>Pentapetalae</taxon>
        <taxon>asterids</taxon>
        <taxon>campanulids</taxon>
        <taxon>Asterales</taxon>
        <taxon>Asteraceae</taxon>
        <taxon>Cichorioideae</taxon>
        <taxon>Cichorieae</taxon>
        <taxon>Lactucinae</taxon>
        <taxon>Lactuca</taxon>
    </lineage>
</organism>
<dbReference type="InterPro" id="IPR036612">
    <property type="entry name" value="KH_dom_type_1_sf"/>
</dbReference>
<feature type="region of interest" description="Disordered" evidence="3">
    <location>
        <begin position="1"/>
        <end position="31"/>
    </location>
</feature>
<dbReference type="EMBL" id="OX465084">
    <property type="protein sequence ID" value="CAI9296178.1"/>
    <property type="molecule type" value="Genomic_DNA"/>
</dbReference>
<dbReference type="Proteomes" id="UP001177003">
    <property type="component" value="Chromosome 8"/>
</dbReference>
<dbReference type="InterPro" id="IPR004087">
    <property type="entry name" value="KH_dom"/>
</dbReference>
<dbReference type="SUPFAM" id="SSF54791">
    <property type="entry name" value="Eukaryotic type KH-domain (KH-domain type I)"/>
    <property type="match status" value="3"/>
</dbReference>
<proteinExistence type="predicted"/>
<dbReference type="SMART" id="SM00322">
    <property type="entry name" value="KH"/>
    <property type="match status" value="3"/>
</dbReference>
<evidence type="ECO:0000256" key="3">
    <source>
        <dbReference type="SAM" id="MobiDB-lite"/>
    </source>
</evidence>
<evidence type="ECO:0000313" key="5">
    <source>
        <dbReference type="EMBL" id="CAI9296178.1"/>
    </source>
</evidence>
<evidence type="ECO:0000313" key="6">
    <source>
        <dbReference type="Proteomes" id="UP001177003"/>
    </source>
</evidence>
<feature type="domain" description="K Homology" evidence="4">
    <location>
        <begin position="121"/>
        <end position="194"/>
    </location>
</feature>
<keyword evidence="2" id="KW-0694">RNA-binding</keyword>
<feature type="domain" description="K Homology" evidence="4">
    <location>
        <begin position="240"/>
        <end position="313"/>
    </location>
</feature>
<evidence type="ECO:0000256" key="1">
    <source>
        <dbReference type="ARBA" id="ARBA00022737"/>
    </source>
</evidence>
<feature type="domain" description="K Homology" evidence="4">
    <location>
        <begin position="35"/>
        <end position="108"/>
    </location>
</feature>
<dbReference type="PANTHER" id="PTHR10288">
    <property type="entry name" value="KH DOMAIN CONTAINING RNA BINDING PROTEIN"/>
    <property type="match status" value="1"/>
</dbReference>
<reference evidence="5" key="1">
    <citation type="submission" date="2023-04" db="EMBL/GenBank/DDBJ databases">
        <authorList>
            <person name="Vijverberg K."/>
            <person name="Xiong W."/>
            <person name="Schranz E."/>
        </authorList>
    </citation>
    <scope>NUCLEOTIDE SEQUENCE</scope>
</reference>
<dbReference type="PROSITE" id="PS50084">
    <property type="entry name" value="KH_TYPE_1"/>
    <property type="match status" value="3"/>
</dbReference>
<gene>
    <name evidence="5" type="ORF">LSALG_LOCUS35067</name>
</gene>
<evidence type="ECO:0000256" key="2">
    <source>
        <dbReference type="PROSITE-ProRule" id="PRU00117"/>
    </source>
</evidence>
<name>A0AA35ZPW0_LACSI</name>
<accession>A0AA35ZPW0</accession>
<keyword evidence="1" id="KW-0677">Repeat</keyword>
<sequence length="339" mass="36405">MVSPDSGYASSDEGAPEAKSPPHKSQSLPPSDGIETTYLRFLASNAEAGSIIGKGGTTISDFQSRSNARIQLSRNYEYFPGTSDRVIMVSGTTDEVLEAVELILTKLLNEFYAEDGDEGEPRSKVRLIVPNSSCGGIIGKGGSMIRSFIEDSGANIKISPQDHNYIGLNDRLVTVIGTLQQLVQAINLILFKLSEDLYYLQSIGPPFPYAAPYNAPPNYGSHGGGGKFQNNRFQNNKEDMSNSVTLGVADEHIGIVVGRGGRNIMEISQISGAKIKISERGDFISGTCDRKVTMTGSQRAIRVAEAMIMHKVASASTPPPPPPADMNPDHLSVQNLSVQ</sequence>